<dbReference type="Proteomes" id="UP000237481">
    <property type="component" value="Unassembled WGS sequence"/>
</dbReference>
<dbReference type="AlphaFoldDB" id="A0A2S4L5D2"/>
<organism evidence="2 3">
    <name type="scientific">Tolypocladium paradoxum</name>
    <dbReference type="NCBI Taxonomy" id="94208"/>
    <lineage>
        <taxon>Eukaryota</taxon>
        <taxon>Fungi</taxon>
        <taxon>Dikarya</taxon>
        <taxon>Ascomycota</taxon>
        <taxon>Pezizomycotina</taxon>
        <taxon>Sordariomycetes</taxon>
        <taxon>Hypocreomycetidae</taxon>
        <taxon>Hypocreales</taxon>
        <taxon>Ophiocordycipitaceae</taxon>
        <taxon>Tolypocladium</taxon>
    </lineage>
</organism>
<name>A0A2S4L5D2_9HYPO</name>
<dbReference type="InterPro" id="IPR011009">
    <property type="entry name" value="Kinase-like_dom_sf"/>
</dbReference>
<evidence type="ECO:0000256" key="1">
    <source>
        <dbReference type="SAM" id="MobiDB-lite"/>
    </source>
</evidence>
<dbReference type="OrthoDB" id="2942798at2759"/>
<proteinExistence type="predicted"/>
<comment type="caution">
    <text evidence="2">The sequence shown here is derived from an EMBL/GenBank/DDBJ whole genome shotgun (WGS) entry which is preliminary data.</text>
</comment>
<dbReference type="EMBL" id="PKSG01000225">
    <property type="protein sequence ID" value="POR37630.1"/>
    <property type="molecule type" value="Genomic_DNA"/>
</dbReference>
<reference evidence="2 3" key="1">
    <citation type="submission" date="2018-01" db="EMBL/GenBank/DDBJ databases">
        <title>Harnessing the power of phylogenomics to disentangle the directionality and signatures of interkingdom host jumping in the parasitic fungal genus Tolypocladium.</title>
        <authorList>
            <person name="Quandt C.A."/>
            <person name="Patterson W."/>
            <person name="Spatafora J.W."/>
        </authorList>
    </citation>
    <scope>NUCLEOTIDE SEQUENCE [LARGE SCALE GENOMIC DNA]</scope>
    <source>
        <strain evidence="2 3">NRBC 100945</strain>
    </source>
</reference>
<evidence type="ECO:0000313" key="3">
    <source>
        <dbReference type="Proteomes" id="UP000237481"/>
    </source>
</evidence>
<keyword evidence="2" id="KW-0808">Transferase</keyword>
<feature type="compositionally biased region" description="Polar residues" evidence="1">
    <location>
        <begin position="1"/>
        <end position="12"/>
    </location>
</feature>
<accession>A0A2S4L5D2</accession>
<gene>
    <name evidence="2" type="ORF">TPAR_02172</name>
</gene>
<feature type="region of interest" description="Disordered" evidence="1">
    <location>
        <begin position="1"/>
        <end position="50"/>
    </location>
</feature>
<keyword evidence="2" id="KW-0418">Kinase</keyword>
<keyword evidence="3" id="KW-1185">Reference proteome</keyword>
<dbReference type="GO" id="GO:0016301">
    <property type="term" value="F:kinase activity"/>
    <property type="evidence" value="ECO:0007669"/>
    <property type="project" value="UniProtKB-KW"/>
</dbReference>
<evidence type="ECO:0000313" key="2">
    <source>
        <dbReference type="EMBL" id="POR37630.1"/>
    </source>
</evidence>
<dbReference type="SUPFAM" id="SSF56112">
    <property type="entry name" value="Protein kinase-like (PK-like)"/>
    <property type="match status" value="1"/>
</dbReference>
<protein>
    <submittedName>
        <fullName evidence="2">Lipopolysaccharide core heptose(II) kinase RfaY</fullName>
    </submittedName>
</protein>
<sequence length="300" mass="33890">MVDSAGCTTSETRSCRAMSTTADANDTDDDGRFQYADESPPLAPSKPSSEIRIPDHKVLNEPERYRLPSRIRARELMAPQDEEILRIRFRTRAISATSVVANSRYPHIRRLHLHPSSFERFIKLVTNLLPAFIGVRIRAAFPEWFLPRDVILKSEKEKNKELFDTEVQAYKQLAALQGVVVPRCYGSVAYKGLRSLLLQDIAGVSLAEPAGLTLSLPELSILLQECHRELHSHDVHQDDPQLGNFLLVGGKLVAIDFEMAGFDLSDDNKALFMKTNVLDLVDKYQSLRKSEWMEGNLEID</sequence>